<organism evidence="2">
    <name type="scientific">Rhizobium leguminosarum bv. trifolii</name>
    <dbReference type="NCBI Taxonomy" id="386"/>
    <lineage>
        <taxon>Bacteria</taxon>
        <taxon>Pseudomonadati</taxon>
        <taxon>Pseudomonadota</taxon>
        <taxon>Alphaproteobacteria</taxon>
        <taxon>Hyphomicrobiales</taxon>
        <taxon>Rhizobiaceae</taxon>
        <taxon>Rhizobium/Agrobacterium group</taxon>
        <taxon>Rhizobium</taxon>
    </lineage>
</organism>
<name>A0A1B8R2Z5_RHILT</name>
<dbReference type="AlphaFoldDB" id="A0A1B8R2Z5"/>
<accession>A0A1B8R2Z5</accession>
<proteinExistence type="predicted"/>
<evidence type="ECO:0000313" key="2">
    <source>
        <dbReference type="EMBL" id="AOO94064.1"/>
    </source>
</evidence>
<reference evidence="2" key="2">
    <citation type="journal article" date="2016" name="Front. Microbiol.">
        <title>The Regulatory Protein RosR Affects Rhizobium leguminosarum bv. trifolii Protein Profiles, Cell Surface Properties, and Symbiosis with Clover.</title>
        <authorList>
            <person name="Rachwal K."/>
            <person name="Boguszewska A."/>
            <person name="Kopcinska J."/>
            <person name="Karas M."/>
            <person name="Tchorzewski M."/>
            <person name="Janczarek M."/>
        </authorList>
    </citation>
    <scope>NUCLEOTIDE SEQUENCE</scope>
    <source>
        <strain evidence="2">Rt24.2</strain>
    </source>
</reference>
<feature type="compositionally biased region" description="Basic residues" evidence="1">
    <location>
        <begin position="208"/>
        <end position="217"/>
    </location>
</feature>
<feature type="region of interest" description="Disordered" evidence="1">
    <location>
        <begin position="194"/>
        <end position="217"/>
    </location>
</feature>
<evidence type="ECO:0000256" key="1">
    <source>
        <dbReference type="SAM" id="MobiDB-lite"/>
    </source>
</evidence>
<dbReference type="RefSeq" id="WP_065277829.1">
    <property type="nucleotide sequence ID" value="NZ_MAMO01000170.1"/>
</dbReference>
<protein>
    <submittedName>
        <fullName evidence="2">Uncharacterized protein</fullName>
    </submittedName>
</protein>
<reference evidence="2" key="1">
    <citation type="journal article" date="2015" name="BMC Genomics">
        <title>Transcriptome profiling of a Rhizobium leguminosarum bv. trifolii rosR mutant reveals the role of the transcriptional regulator RosR in motility, synthesis of cell-surface components, and other cellular processes.</title>
        <authorList>
            <person name="Rachwal K."/>
            <person name="Matczynska E."/>
            <person name="Janczarek M."/>
        </authorList>
    </citation>
    <scope>NUCLEOTIDE SEQUENCE</scope>
    <source>
        <strain evidence="2">Rt24.2</strain>
    </source>
</reference>
<dbReference type="EMBL" id="KX491700">
    <property type="protein sequence ID" value="AOO94064.1"/>
    <property type="molecule type" value="Genomic_DNA"/>
</dbReference>
<sequence length="217" mass="22585">MIDVANLRPSDIETLMDEGFSPEAKQGILEGLKRLLSEVRPDGGADSDRIHMTANMLAMAGAGKKIDSYDLALAIVGTNDLNIKDFIEGLPDSYAREVAFHLVTTVRSFGEGAGLLLGLEPSAKTYAAAAAAFAGGQVSLAGGGGVFAGGAVFGPGFYTVDRSGQLVISERGHGIPAVDYGMRLPFEHVTSTPADVSLARGPRGSTAKPRKSHKITP</sequence>